<evidence type="ECO:0000313" key="3">
    <source>
        <dbReference type="Proteomes" id="UP000182783"/>
    </source>
</evidence>
<evidence type="ECO:0000313" key="2">
    <source>
        <dbReference type="EMBL" id="SDL87935.1"/>
    </source>
</evidence>
<dbReference type="Pfam" id="PF22790">
    <property type="entry name" value="YkoP"/>
    <property type="match status" value="1"/>
</dbReference>
<dbReference type="AlphaFoldDB" id="A0A1G9NPK5"/>
<sequence>MIELELKIGKTMVQSLWMAWEKVFALGSHFRGAGTSRFGICSVMLKKHRGQAIVCQDATVIHDGEWVGELHLDNGSILKLIQSEGSDRAALRTARMMRQSMRQINEAFESQSEFKQVKALMGITLLHRGITHGLGFEQQAMQPGLFRRMTTIYLRLLLSALHPEGKHRVSQHTEKLVPMLLIHSRASLKNRFSPGQKLSGEKISI</sequence>
<name>A0A1G9NPK5_9BACL</name>
<feature type="domain" description="YkoP-like" evidence="1">
    <location>
        <begin position="10"/>
        <end position="191"/>
    </location>
</feature>
<organism evidence="2 3">
    <name type="scientific">Paenibacillus jilunlii</name>
    <dbReference type="NCBI Taxonomy" id="682956"/>
    <lineage>
        <taxon>Bacteria</taxon>
        <taxon>Bacillati</taxon>
        <taxon>Bacillota</taxon>
        <taxon>Bacilli</taxon>
        <taxon>Bacillales</taxon>
        <taxon>Paenibacillaceae</taxon>
        <taxon>Paenibacillus</taxon>
    </lineage>
</organism>
<dbReference type="EMBL" id="FNGM01000006">
    <property type="protein sequence ID" value="SDL87935.1"/>
    <property type="molecule type" value="Genomic_DNA"/>
</dbReference>
<dbReference type="RefSeq" id="WP_208810690.1">
    <property type="nucleotide sequence ID" value="NZ_CP048429.1"/>
</dbReference>
<accession>A0A1G9NPK5</accession>
<reference evidence="2 3" key="1">
    <citation type="submission" date="2016-10" db="EMBL/GenBank/DDBJ databases">
        <authorList>
            <person name="de Groot N.N."/>
        </authorList>
    </citation>
    <scope>NUCLEOTIDE SEQUENCE [LARGE SCALE GENOMIC DNA]</scope>
    <source>
        <strain evidence="2 3">CGMCC 1.10239</strain>
    </source>
</reference>
<dbReference type="InterPro" id="IPR054467">
    <property type="entry name" value="YkoP-like_dom"/>
</dbReference>
<proteinExistence type="predicted"/>
<dbReference type="Proteomes" id="UP000182783">
    <property type="component" value="Unassembled WGS sequence"/>
</dbReference>
<protein>
    <recommendedName>
        <fullName evidence="1">YkoP-like domain-containing protein</fullName>
    </recommendedName>
</protein>
<gene>
    <name evidence="2" type="ORF">SAMN05216191_106265</name>
</gene>
<evidence type="ECO:0000259" key="1">
    <source>
        <dbReference type="Pfam" id="PF22790"/>
    </source>
</evidence>